<dbReference type="InterPro" id="IPR025700">
    <property type="entry name" value="Lys/Orn_oxygenase"/>
</dbReference>
<dbReference type="EMBL" id="JBHTIS010000469">
    <property type="protein sequence ID" value="MFD1045962.1"/>
    <property type="molecule type" value="Genomic_DNA"/>
</dbReference>
<keyword evidence="8" id="KW-0521">NADP</keyword>
<gene>
    <name evidence="16" type="ORF">ACFQ1S_10485</name>
</gene>
<evidence type="ECO:0000313" key="17">
    <source>
        <dbReference type="Proteomes" id="UP001597045"/>
    </source>
</evidence>
<evidence type="ECO:0000256" key="4">
    <source>
        <dbReference type="ARBA" id="ARBA00013076"/>
    </source>
</evidence>
<comment type="pathway">
    <text evidence="2">Siderophore biosynthesis.</text>
</comment>
<feature type="non-terminal residue" evidence="16">
    <location>
        <position position="154"/>
    </location>
</feature>
<comment type="similarity">
    <text evidence="3">Belongs to the lysine N(6)-hydroxylase/L-ornithine N(5)-oxygenase family.</text>
</comment>
<keyword evidence="17" id="KW-1185">Reference proteome</keyword>
<evidence type="ECO:0000256" key="3">
    <source>
        <dbReference type="ARBA" id="ARBA00007588"/>
    </source>
</evidence>
<evidence type="ECO:0000256" key="1">
    <source>
        <dbReference type="ARBA" id="ARBA00001974"/>
    </source>
</evidence>
<evidence type="ECO:0000256" key="2">
    <source>
        <dbReference type="ARBA" id="ARBA00004924"/>
    </source>
</evidence>
<dbReference type="EC" id="1.14.13.59" evidence="4"/>
<sequence>MSDLYDVVGVGFGPSNLALAIALTEHNAQVGPGERVRGRFLERQPRFGWHRGMLIEDATMQVSFLKDLVTMRNPSSGFSFLCYLRDRGRLVDFINHKNLFPLRTEFHDYFEWAAAQVEDLVTYGTNVTDLGFDGSCLRVGGHRARNVMLATGLR</sequence>
<evidence type="ECO:0000256" key="8">
    <source>
        <dbReference type="ARBA" id="ARBA00022857"/>
    </source>
</evidence>
<keyword evidence="10 16" id="KW-0503">Monooxygenase</keyword>
<dbReference type="GO" id="GO:0004497">
    <property type="term" value="F:monooxygenase activity"/>
    <property type="evidence" value="ECO:0007669"/>
    <property type="project" value="UniProtKB-KW"/>
</dbReference>
<dbReference type="PANTHER" id="PTHR42802:SF1">
    <property type="entry name" value="L-ORNITHINE N(5)-MONOOXYGENASE"/>
    <property type="match status" value="1"/>
</dbReference>
<dbReference type="InterPro" id="IPR036188">
    <property type="entry name" value="FAD/NAD-bd_sf"/>
</dbReference>
<keyword evidence="6" id="KW-0285">Flavoprotein</keyword>
<reference evidence="17" key="1">
    <citation type="journal article" date="2019" name="Int. J. Syst. Evol. Microbiol.">
        <title>The Global Catalogue of Microorganisms (GCM) 10K type strain sequencing project: providing services to taxonomists for standard genome sequencing and annotation.</title>
        <authorList>
            <consortium name="The Broad Institute Genomics Platform"/>
            <consortium name="The Broad Institute Genome Sequencing Center for Infectious Disease"/>
            <person name="Wu L."/>
            <person name="Ma J."/>
        </authorList>
    </citation>
    <scope>NUCLEOTIDE SEQUENCE [LARGE SCALE GENOMIC DNA]</scope>
    <source>
        <strain evidence="17">JCM 31486</strain>
    </source>
</reference>
<dbReference type="SUPFAM" id="SSF51905">
    <property type="entry name" value="FAD/NAD(P)-binding domain"/>
    <property type="match status" value="1"/>
</dbReference>
<evidence type="ECO:0000256" key="11">
    <source>
        <dbReference type="ARBA" id="ARBA00029939"/>
    </source>
</evidence>
<name>A0ABW3M5N9_9PSEU</name>
<evidence type="ECO:0000256" key="13">
    <source>
        <dbReference type="ARBA" id="ARBA00032493"/>
    </source>
</evidence>
<dbReference type="PANTHER" id="PTHR42802">
    <property type="entry name" value="MONOOXYGENASE"/>
    <property type="match status" value="1"/>
</dbReference>
<proteinExistence type="inferred from homology"/>
<protein>
    <recommendedName>
        <fullName evidence="5">L-lysine N6-monooxygenase MbtG</fullName>
        <ecNumber evidence="4">1.14.13.59</ecNumber>
    </recommendedName>
    <alternativeName>
        <fullName evidence="14">Lysine 6-N-hydroxylase</fullName>
    </alternativeName>
    <alternativeName>
        <fullName evidence="13">Lysine N6-hydroxylase</fullName>
    </alternativeName>
    <alternativeName>
        <fullName evidence="11">Lysine-N-oxygenase</fullName>
    </alternativeName>
    <alternativeName>
        <fullName evidence="12">Mycobactin synthase protein G</fullName>
    </alternativeName>
</protein>
<comment type="catalytic activity">
    <reaction evidence="15">
        <text>L-lysine + NADPH + O2 = N(6)-hydroxy-L-lysine + NADP(+) + H2O</text>
        <dbReference type="Rhea" id="RHEA:23228"/>
        <dbReference type="ChEBI" id="CHEBI:15377"/>
        <dbReference type="ChEBI" id="CHEBI:15379"/>
        <dbReference type="ChEBI" id="CHEBI:32551"/>
        <dbReference type="ChEBI" id="CHEBI:57783"/>
        <dbReference type="ChEBI" id="CHEBI:57820"/>
        <dbReference type="ChEBI" id="CHEBI:58349"/>
        <dbReference type="EC" id="1.14.13.59"/>
    </reaction>
</comment>
<evidence type="ECO:0000256" key="15">
    <source>
        <dbReference type="ARBA" id="ARBA00048407"/>
    </source>
</evidence>
<accession>A0ABW3M5N9</accession>
<comment type="caution">
    <text evidence="16">The sequence shown here is derived from an EMBL/GenBank/DDBJ whole genome shotgun (WGS) entry which is preliminary data.</text>
</comment>
<evidence type="ECO:0000256" key="9">
    <source>
        <dbReference type="ARBA" id="ARBA00023002"/>
    </source>
</evidence>
<dbReference type="Proteomes" id="UP001597045">
    <property type="component" value="Unassembled WGS sequence"/>
</dbReference>
<dbReference type="Pfam" id="PF13434">
    <property type="entry name" value="Lys_Orn_oxgnase"/>
    <property type="match status" value="1"/>
</dbReference>
<evidence type="ECO:0000256" key="12">
    <source>
        <dbReference type="ARBA" id="ARBA00031158"/>
    </source>
</evidence>
<comment type="cofactor">
    <cofactor evidence="1">
        <name>FAD</name>
        <dbReference type="ChEBI" id="CHEBI:57692"/>
    </cofactor>
</comment>
<organism evidence="16 17">
    <name type="scientific">Kibdelosporangium lantanae</name>
    <dbReference type="NCBI Taxonomy" id="1497396"/>
    <lineage>
        <taxon>Bacteria</taxon>
        <taxon>Bacillati</taxon>
        <taxon>Actinomycetota</taxon>
        <taxon>Actinomycetes</taxon>
        <taxon>Pseudonocardiales</taxon>
        <taxon>Pseudonocardiaceae</taxon>
        <taxon>Kibdelosporangium</taxon>
    </lineage>
</organism>
<evidence type="ECO:0000256" key="14">
    <source>
        <dbReference type="ARBA" id="ARBA00032738"/>
    </source>
</evidence>
<evidence type="ECO:0000313" key="16">
    <source>
        <dbReference type="EMBL" id="MFD1045962.1"/>
    </source>
</evidence>
<keyword evidence="9" id="KW-0560">Oxidoreductase</keyword>
<evidence type="ECO:0000256" key="7">
    <source>
        <dbReference type="ARBA" id="ARBA00022827"/>
    </source>
</evidence>
<keyword evidence="7" id="KW-0274">FAD</keyword>
<evidence type="ECO:0000256" key="10">
    <source>
        <dbReference type="ARBA" id="ARBA00023033"/>
    </source>
</evidence>
<evidence type="ECO:0000256" key="6">
    <source>
        <dbReference type="ARBA" id="ARBA00022630"/>
    </source>
</evidence>
<dbReference type="Gene3D" id="3.50.50.60">
    <property type="entry name" value="FAD/NAD(P)-binding domain"/>
    <property type="match status" value="1"/>
</dbReference>
<evidence type="ECO:0000256" key="5">
    <source>
        <dbReference type="ARBA" id="ARBA00016406"/>
    </source>
</evidence>